<evidence type="ECO:0000256" key="8">
    <source>
        <dbReference type="ARBA" id="ARBA00023080"/>
    </source>
</evidence>
<dbReference type="SUPFAM" id="SSF51556">
    <property type="entry name" value="Metallo-dependent hydrolases"/>
    <property type="match status" value="1"/>
</dbReference>
<comment type="catalytic activity">
    <reaction evidence="9">
        <text>N(6)-methyl-AMP + H2O + H(+) = IMP + methylamine</text>
        <dbReference type="Rhea" id="RHEA:16001"/>
        <dbReference type="ChEBI" id="CHEBI:15377"/>
        <dbReference type="ChEBI" id="CHEBI:15378"/>
        <dbReference type="ChEBI" id="CHEBI:58053"/>
        <dbReference type="ChEBI" id="CHEBI:59338"/>
        <dbReference type="ChEBI" id="CHEBI:144842"/>
    </reaction>
    <physiologicalReaction direction="left-to-right" evidence="9">
        <dbReference type="Rhea" id="RHEA:16002"/>
    </physiologicalReaction>
</comment>
<keyword evidence="12" id="KW-1185">Reference proteome</keyword>
<dbReference type="InterPro" id="IPR006330">
    <property type="entry name" value="Ado/ade_deaminase"/>
</dbReference>
<keyword evidence="8" id="KW-0546">Nucleotide metabolism</keyword>
<evidence type="ECO:0000256" key="6">
    <source>
        <dbReference type="ARBA" id="ARBA00022801"/>
    </source>
</evidence>
<keyword evidence="5" id="KW-0660">Purine salvage</keyword>
<evidence type="ECO:0000313" key="11">
    <source>
        <dbReference type="EMBL" id="CAE7347854.1"/>
    </source>
</evidence>
<dbReference type="GO" id="GO:0046872">
    <property type="term" value="F:metal ion binding"/>
    <property type="evidence" value="ECO:0007669"/>
    <property type="project" value="UniProtKB-KW"/>
</dbReference>
<comment type="similarity">
    <text evidence="3">Belongs to the metallo-dependent hydrolases superfamily. Adenosine and AMP deaminases family.</text>
</comment>
<comment type="cofactor">
    <cofactor evidence="1">
        <name>Zn(2+)</name>
        <dbReference type="ChEBI" id="CHEBI:29105"/>
    </cofactor>
</comment>
<dbReference type="GO" id="GO:0004000">
    <property type="term" value="F:adenosine deaminase activity"/>
    <property type="evidence" value="ECO:0007669"/>
    <property type="project" value="TreeGrafter"/>
</dbReference>
<evidence type="ECO:0000256" key="3">
    <source>
        <dbReference type="ARBA" id="ARBA00006676"/>
    </source>
</evidence>
<evidence type="ECO:0000313" key="12">
    <source>
        <dbReference type="Proteomes" id="UP000649617"/>
    </source>
</evidence>
<dbReference type="GO" id="GO:0006154">
    <property type="term" value="P:adenosine catabolic process"/>
    <property type="evidence" value="ECO:0007669"/>
    <property type="project" value="TreeGrafter"/>
</dbReference>
<evidence type="ECO:0000256" key="9">
    <source>
        <dbReference type="ARBA" id="ARBA00048787"/>
    </source>
</evidence>
<name>A0A812PH27_SYMPI</name>
<dbReference type="Pfam" id="PF00962">
    <property type="entry name" value="A_deaminase"/>
    <property type="match status" value="1"/>
</dbReference>
<evidence type="ECO:0000256" key="7">
    <source>
        <dbReference type="ARBA" id="ARBA00022833"/>
    </source>
</evidence>
<accession>A0A812PH27</accession>
<dbReference type="Gene3D" id="3.20.20.140">
    <property type="entry name" value="Metal-dependent hydrolases"/>
    <property type="match status" value="1"/>
</dbReference>
<gene>
    <name evidence="11" type="primary">MAPDA</name>
    <name evidence="11" type="ORF">SPIL2461_LOCUS8256</name>
</gene>
<keyword evidence="4" id="KW-0479">Metal-binding</keyword>
<dbReference type="GO" id="GO:0046103">
    <property type="term" value="P:inosine biosynthetic process"/>
    <property type="evidence" value="ECO:0007669"/>
    <property type="project" value="TreeGrafter"/>
</dbReference>
<feature type="domain" description="Adenosine deaminase" evidence="10">
    <location>
        <begin position="19"/>
        <end position="322"/>
    </location>
</feature>
<evidence type="ECO:0000259" key="10">
    <source>
        <dbReference type="Pfam" id="PF00962"/>
    </source>
</evidence>
<dbReference type="InterPro" id="IPR001365">
    <property type="entry name" value="A_deaminase_dom"/>
</dbReference>
<keyword evidence="6" id="KW-0378">Hydrolase</keyword>
<dbReference type="EMBL" id="CAJNIZ010013370">
    <property type="protein sequence ID" value="CAE7347854.1"/>
    <property type="molecule type" value="Genomic_DNA"/>
</dbReference>
<comment type="caution">
    <text evidence="11">The sequence shown here is derived from an EMBL/GenBank/DDBJ whole genome shotgun (WGS) entry which is preliminary data.</text>
</comment>
<evidence type="ECO:0000256" key="1">
    <source>
        <dbReference type="ARBA" id="ARBA00001947"/>
    </source>
</evidence>
<proteinExistence type="inferred from homology"/>
<evidence type="ECO:0000256" key="2">
    <source>
        <dbReference type="ARBA" id="ARBA00005058"/>
    </source>
</evidence>
<dbReference type="InterPro" id="IPR032466">
    <property type="entry name" value="Metal_Hydrolase"/>
</dbReference>
<evidence type="ECO:0000256" key="4">
    <source>
        <dbReference type="ARBA" id="ARBA00022723"/>
    </source>
</evidence>
<dbReference type="GO" id="GO:0006166">
    <property type="term" value="P:purine ribonucleoside salvage"/>
    <property type="evidence" value="ECO:0007669"/>
    <property type="project" value="UniProtKB-KW"/>
</dbReference>
<keyword evidence="7" id="KW-0862">Zinc</keyword>
<sequence>MEMLERRGDGATFTPFNCKADRTNALAKCFDYFAKVASVITDLEALKESTLHVLEHFAAERCIYLELRTSPKQFKVSSKDGSEKTTTKLQYLETVREAIDEFHAKAQERFGFVMEVKVLLSVDRGKVTSKESALAQIDDILVMHKEHSDLVVGIDICGNPHSPTVKPYLLPALLERSHTFQRLPITFHTAEILDDEESELIVESMRKLNVRRLGHVTYLPDKCRERIQRGIFDDIGVGIEICPTSNMITKEIPSLEDHHFLDWWKKSDKILLSVNTDDVGLFSCDLSSEIYDLASAFHLSRSDVVEIQRQAILSAFHPDTKQLLRMFDDMLSSSAPKAYVNPAPQVNGYKRQKLNGLAA</sequence>
<dbReference type="UniPathway" id="UPA00606"/>
<dbReference type="Proteomes" id="UP000649617">
    <property type="component" value="Unassembled WGS sequence"/>
</dbReference>
<organism evidence="11 12">
    <name type="scientific">Symbiodinium pilosum</name>
    <name type="common">Dinoflagellate</name>
    <dbReference type="NCBI Taxonomy" id="2952"/>
    <lineage>
        <taxon>Eukaryota</taxon>
        <taxon>Sar</taxon>
        <taxon>Alveolata</taxon>
        <taxon>Dinophyceae</taxon>
        <taxon>Suessiales</taxon>
        <taxon>Symbiodiniaceae</taxon>
        <taxon>Symbiodinium</taxon>
    </lineage>
</organism>
<reference evidence="11" key="1">
    <citation type="submission" date="2021-02" db="EMBL/GenBank/DDBJ databases">
        <authorList>
            <person name="Dougan E. K."/>
            <person name="Rhodes N."/>
            <person name="Thang M."/>
            <person name="Chan C."/>
        </authorList>
    </citation>
    <scope>NUCLEOTIDE SEQUENCE</scope>
</reference>
<dbReference type="PANTHER" id="PTHR11409:SF42">
    <property type="entry name" value="ADENOSINE DEAMINASE-LIKE PROTEIN"/>
    <property type="match status" value="1"/>
</dbReference>
<dbReference type="PANTHER" id="PTHR11409">
    <property type="entry name" value="ADENOSINE DEAMINASE"/>
    <property type="match status" value="1"/>
</dbReference>
<dbReference type="AlphaFoldDB" id="A0A812PH27"/>
<comment type="pathway">
    <text evidence="2">Purine metabolism; purine nucleoside salvage.</text>
</comment>
<protein>
    <submittedName>
        <fullName evidence="11">MAPDA protein</fullName>
    </submittedName>
</protein>
<evidence type="ECO:0000256" key="5">
    <source>
        <dbReference type="ARBA" id="ARBA00022726"/>
    </source>
</evidence>
<dbReference type="GO" id="GO:0009117">
    <property type="term" value="P:nucleotide metabolic process"/>
    <property type="evidence" value="ECO:0007669"/>
    <property type="project" value="UniProtKB-KW"/>
</dbReference>
<dbReference type="OrthoDB" id="272271at2759"/>